<sequence length="92" mass="10519">MNEPMNCLRCGAQLVRLGVRTFQLGRETVAFDPHVWEGGLELEVFGCPSCGKVELFSGKVQAWAAEYECPVCHHRYPRAEDRCPRCYAKREE</sequence>
<proteinExistence type="predicted"/>
<dbReference type="AlphaFoldDB" id="A0A9D2P014"/>
<dbReference type="Proteomes" id="UP000823882">
    <property type="component" value="Unassembled WGS sequence"/>
</dbReference>
<protein>
    <submittedName>
        <fullName evidence="1">Uncharacterized protein</fullName>
    </submittedName>
</protein>
<name>A0A9D2P014_9FIRM</name>
<comment type="caution">
    <text evidence="1">The sequence shown here is derived from an EMBL/GenBank/DDBJ whole genome shotgun (WGS) entry which is preliminary data.</text>
</comment>
<reference evidence="1" key="1">
    <citation type="journal article" date="2021" name="PeerJ">
        <title>Extensive microbial diversity within the chicken gut microbiome revealed by metagenomics and culture.</title>
        <authorList>
            <person name="Gilroy R."/>
            <person name="Ravi A."/>
            <person name="Getino M."/>
            <person name="Pursley I."/>
            <person name="Horton D.L."/>
            <person name="Alikhan N.F."/>
            <person name="Baker D."/>
            <person name="Gharbi K."/>
            <person name="Hall N."/>
            <person name="Watson M."/>
            <person name="Adriaenssens E.M."/>
            <person name="Foster-Nyarko E."/>
            <person name="Jarju S."/>
            <person name="Secka A."/>
            <person name="Antonio M."/>
            <person name="Oren A."/>
            <person name="Chaudhuri R.R."/>
            <person name="La Ragione R."/>
            <person name="Hildebrand F."/>
            <person name="Pallen M.J."/>
        </authorList>
    </citation>
    <scope>NUCLEOTIDE SEQUENCE</scope>
    <source>
        <strain evidence="1">CHK186-1790</strain>
    </source>
</reference>
<reference evidence="1" key="2">
    <citation type="submission" date="2021-04" db="EMBL/GenBank/DDBJ databases">
        <authorList>
            <person name="Gilroy R."/>
        </authorList>
    </citation>
    <scope>NUCLEOTIDE SEQUENCE</scope>
    <source>
        <strain evidence="1">CHK186-1790</strain>
    </source>
</reference>
<dbReference type="EMBL" id="DWWJ01000082">
    <property type="protein sequence ID" value="HJC40766.1"/>
    <property type="molecule type" value="Genomic_DNA"/>
</dbReference>
<accession>A0A9D2P014</accession>
<evidence type="ECO:0000313" key="1">
    <source>
        <dbReference type="EMBL" id="HJC40766.1"/>
    </source>
</evidence>
<organism evidence="1 2">
    <name type="scientific">Candidatus Intestinimonas pullistercoris</name>
    <dbReference type="NCBI Taxonomy" id="2838623"/>
    <lineage>
        <taxon>Bacteria</taxon>
        <taxon>Bacillati</taxon>
        <taxon>Bacillota</taxon>
        <taxon>Clostridia</taxon>
        <taxon>Eubacteriales</taxon>
        <taxon>Intestinimonas</taxon>
    </lineage>
</organism>
<gene>
    <name evidence="1" type="ORF">H9701_04355</name>
</gene>
<evidence type="ECO:0000313" key="2">
    <source>
        <dbReference type="Proteomes" id="UP000823882"/>
    </source>
</evidence>